<dbReference type="GO" id="GO:0000149">
    <property type="term" value="F:SNARE binding"/>
    <property type="evidence" value="ECO:0007669"/>
    <property type="project" value="TreeGrafter"/>
</dbReference>
<comment type="similarity">
    <text evidence="2">Belongs to the syntaxin family.</text>
</comment>
<comment type="subcellular location">
    <subcellularLocation>
        <location evidence="1">Membrane</location>
        <topology evidence="1">Single-pass type IV membrane protein</topology>
    </subcellularLocation>
</comment>
<dbReference type="Gene3D" id="1.20.5.110">
    <property type="match status" value="1"/>
</dbReference>
<dbReference type="GO" id="GO:0006886">
    <property type="term" value="P:intracellular protein transport"/>
    <property type="evidence" value="ECO:0007669"/>
    <property type="project" value="TreeGrafter"/>
</dbReference>
<feature type="compositionally biased region" description="Low complexity" evidence="3">
    <location>
        <begin position="371"/>
        <end position="381"/>
    </location>
</feature>
<dbReference type="GO" id="GO:0005484">
    <property type="term" value="F:SNAP receptor activity"/>
    <property type="evidence" value="ECO:0007669"/>
    <property type="project" value="TreeGrafter"/>
</dbReference>
<dbReference type="SUPFAM" id="SSF47661">
    <property type="entry name" value="t-snare proteins"/>
    <property type="match status" value="1"/>
</dbReference>
<feature type="domain" description="T-SNARE coiled-coil homology" evidence="5">
    <location>
        <begin position="423"/>
        <end position="485"/>
    </location>
</feature>
<evidence type="ECO:0000256" key="1">
    <source>
        <dbReference type="ARBA" id="ARBA00004211"/>
    </source>
</evidence>
<evidence type="ECO:0000256" key="2">
    <source>
        <dbReference type="ARBA" id="ARBA00009063"/>
    </source>
</evidence>
<dbReference type="AlphaFoldDB" id="A0A7S3QHK3"/>
<evidence type="ECO:0000259" key="5">
    <source>
        <dbReference type="PROSITE" id="PS50192"/>
    </source>
</evidence>
<keyword evidence="4" id="KW-0472">Membrane</keyword>
<proteinExistence type="inferred from homology"/>
<accession>A0A7S3QHK3</accession>
<evidence type="ECO:0000256" key="4">
    <source>
        <dbReference type="SAM" id="Phobius"/>
    </source>
</evidence>
<dbReference type="PANTHER" id="PTHR19957">
    <property type="entry name" value="SYNTAXIN"/>
    <property type="match status" value="1"/>
</dbReference>
<dbReference type="CDD" id="cd15844">
    <property type="entry name" value="SNARE_syntaxin5"/>
    <property type="match status" value="1"/>
</dbReference>
<dbReference type="InterPro" id="IPR000727">
    <property type="entry name" value="T_SNARE_dom"/>
</dbReference>
<feature type="transmembrane region" description="Helical" evidence="4">
    <location>
        <begin position="495"/>
        <end position="513"/>
    </location>
</feature>
<gene>
    <name evidence="6" type="ORF">CDEB00056_LOCUS22188</name>
</gene>
<dbReference type="PROSITE" id="PS50192">
    <property type="entry name" value="T_SNARE"/>
    <property type="match status" value="1"/>
</dbReference>
<reference evidence="6" key="1">
    <citation type="submission" date="2021-01" db="EMBL/GenBank/DDBJ databases">
        <authorList>
            <person name="Corre E."/>
            <person name="Pelletier E."/>
            <person name="Niang G."/>
            <person name="Scheremetjew M."/>
            <person name="Finn R."/>
            <person name="Kale V."/>
            <person name="Holt S."/>
            <person name="Cochrane G."/>
            <person name="Meng A."/>
            <person name="Brown T."/>
            <person name="Cohen L."/>
        </authorList>
    </citation>
    <scope>NUCLEOTIDE SEQUENCE</scope>
    <source>
        <strain evidence="6">MM31A-1</strain>
    </source>
</reference>
<keyword evidence="4" id="KW-0812">Transmembrane</keyword>
<feature type="compositionally biased region" description="Pro residues" evidence="3">
    <location>
        <begin position="240"/>
        <end position="249"/>
    </location>
</feature>
<name>A0A7S3QHK3_9STRA</name>
<dbReference type="GO" id="GO:0012505">
    <property type="term" value="C:endomembrane system"/>
    <property type="evidence" value="ECO:0007669"/>
    <property type="project" value="TreeGrafter"/>
</dbReference>
<evidence type="ECO:0000313" key="6">
    <source>
        <dbReference type="EMBL" id="CAE0477335.1"/>
    </source>
</evidence>
<feature type="compositionally biased region" description="Polar residues" evidence="3">
    <location>
        <begin position="382"/>
        <end position="398"/>
    </location>
</feature>
<dbReference type="GO" id="GO:0006887">
    <property type="term" value="P:exocytosis"/>
    <property type="evidence" value="ECO:0007669"/>
    <property type="project" value="TreeGrafter"/>
</dbReference>
<dbReference type="GO" id="GO:0031201">
    <property type="term" value="C:SNARE complex"/>
    <property type="evidence" value="ECO:0007669"/>
    <property type="project" value="TreeGrafter"/>
</dbReference>
<dbReference type="InterPro" id="IPR010989">
    <property type="entry name" value="SNARE"/>
</dbReference>
<protein>
    <recommendedName>
        <fullName evidence="5">t-SNARE coiled-coil homology domain-containing protein</fullName>
    </recommendedName>
</protein>
<dbReference type="GO" id="GO:0006906">
    <property type="term" value="P:vesicle fusion"/>
    <property type="evidence" value="ECO:0007669"/>
    <property type="project" value="TreeGrafter"/>
</dbReference>
<evidence type="ECO:0000256" key="3">
    <source>
        <dbReference type="SAM" id="MobiDB-lite"/>
    </source>
</evidence>
<keyword evidence="4" id="KW-1133">Transmembrane helix</keyword>
<feature type="region of interest" description="Disordered" evidence="3">
    <location>
        <begin position="236"/>
        <end position="264"/>
    </location>
</feature>
<dbReference type="EMBL" id="HBIO01028946">
    <property type="protein sequence ID" value="CAE0477335.1"/>
    <property type="molecule type" value="Transcribed_RNA"/>
</dbReference>
<organism evidence="6">
    <name type="scientific">Chaetoceros debilis</name>
    <dbReference type="NCBI Taxonomy" id="122233"/>
    <lineage>
        <taxon>Eukaryota</taxon>
        <taxon>Sar</taxon>
        <taxon>Stramenopiles</taxon>
        <taxon>Ochrophyta</taxon>
        <taxon>Bacillariophyta</taxon>
        <taxon>Coscinodiscophyceae</taxon>
        <taxon>Chaetocerotophycidae</taxon>
        <taxon>Chaetocerotales</taxon>
        <taxon>Chaetocerotaceae</taxon>
        <taxon>Chaetoceros</taxon>
    </lineage>
</organism>
<dbReference type="InterPro" id="IPR045242">
    <property type="entry name" value="Syntaxin"/>
</dbReference>
<feature type="region of interest" description="Disordered" evidence="3">
    <location>
        <begin position="281"/>
        <end position="310"/>
    </location>
</feature>
<dbReference type="SMART" id="SM00397">
    <property type="entry name" value="t_SNARE"/>
    <property type="match status" value="1"/>
</dbReference>
<feature type="region of interest" description="Disordered" evidence="3">
    <location>
        <begin position="140"/>
        <end position="160"/>
    </location>
</feature>
<dbReference type="GO" id="GO:0048278">
    <property type="term" value="P:vesicle docking"/>
    <property type="evidence" value="ECO:0007669"/>
    <property type="project" value="TreeGrafter"/>
</dbReference>
<sequence>MQAPPPSSNGVQLYTPHAISRSAELLSVARTSLRILASEEDDSSSHIQSMNANSLSLHDKNNHPSSNTALEALEEATLTLNLLDSTLKTLSNLVKRRGTTNDPTEEINKCMTSFHNYSKGLLEILQNSLPQASLLSPFDEDGASSSSMHGLRARGRNRSSSMRVKHYETVANVLKIKVEKRMEEFKAIMAVRGNVIKDLTLRRKQLLNVKRNEKGAQFSIGSTTNGYVGGAGTVGNSVRPMPPPRPPPTSGGFRSGGGGNGITPVVMEKRAKSQLNSPLFTMSHQQKSKSKAPSSLSNGAGGRTSTNNTIRNRIPANGVAEHPEIGGYGGVSSGYGAGGYGGGYGGGGSGNPYSYAASKSNSSTGMRRRAAGSTTNAAGTAYTQNQNGVNNANDSAYNPYQEDENKVHDNNSVQAQIQMRRQTRQTQKRLESARQAEKTLAELTNMFSKMSNLIHSQGETLVKIEDDVEAAMDHVEAGKEEIDKLNEWTKGNRGLIIKMFALMIFFIIFMKFYG</sequence>
<dbReference type="PANTHER" id="PTHR19957:SF307">
    <property type="entry name" value="PROTEIN SSO1-RELATED"/>
    <property type="match status" value="1"/>
</dbReference>
<feature type="region of interest" description="Disordered" evidence="3">
    <location>
        <begin position="357"/>
        <end position="405"/>
    </location>
</feature>
<dbReference type="GO" id="GO:0005886">
    <property type="term" value="C:plasma membrane"/>
    <property type="evidence" value="ECO:0007669"/>
    <property type="project" value="TreeGrafter"/>
</dbReference>